<dbReference type="GO" id="GO:0006261">
    <property type="term" value="P:DNA-templated DNA replication"/>
    <property type="evidence" value="ECO:0007669"/>
    <property type="project" value="UniProtKB-UniRule"/>
</dbReference>
<keyword evidence="6" id="KW-0235">DNA replication</keyword>
<dbReference type="HAMAP" id="MF_01113">
    <property type="entry name" value="DNApol_IV"/>
    <property type="match status" value="1"/>
</dbReference>
<dbReference type="SUPFAM" id="SSF100879">
    <property type="entry name" value="Lesion bypass DNA polymerase (Y-family), little finger domain"/>
    <property type="match status" value="1"/>
</dbReference>
<keyword evidence="6 8" id="KW-0808">Transferase</keyword>
<evidence type="ECO:0000256" key="1">
    <source>
        <dbReference type="ARBA" id="ARBA00010945"/>
    </source>
</evidence>
<dbReference type="GO" id="GO:0042276">
    <property type="term" value="P:error-prone translesion synthesis"/>
    <property type="evidence" value="ECO:0007669"/>
    <property type="project" value="TreeGrafter"/>
</dbReference>
<dbReference type="CDD" id="cd03586">
    <property type="entry name" value="PolY_Pol_IV_kappa"/>
    <property type="match status" value="1"/>
</dbReference>
<dbReference type="PANTHER" id="PTHR11076">
    <property type="entry name" value="DNA REPAIR POLYMERASE UMUC / TRANSFERASE FAMILY MEMBER"/>
    <property type="match status" value="1"/>
</dbReference>
<keyword evidence="6" id="KW-0479">Metal-binding</keyword>
<dbReference type="InterPro" id="IPR022880">
    <property type="entry name" value="DNApol_IV"/>
</dbReference>
<keyword evidence="6" id="KW-0234">DNA repair</keyword>
<feature type="binding site" evidence="6">
    <location>
        <position position="111"/>
    </location>
    <ligand>
        <name>Mg(2+)</name>
        <dbReference type="ChEBI" id="CHEBI:18420"/>
    </ligand>
</feature>
<keyword evidence="5 6" id="KW-0239">DNA-directed DNA polymerase</keyword>
<keyword evidence="6" id="KW-0963">Cytoplasm</keyword>
<dbReference type="GO" id="GO:0006281">
    <property type="term" value="P:DNA repair"/>
    <property type="evidence" value="ECO:0007669"/>
    <property type="project" value="UniProtKB-UniRule"/>
</dbReference>
<dbReference type="GO" id="GO:0000287">
    <property type="term" value="F:magnesium ion binding"/>
    <property type="evidence" value="ECO:0007669"/>
    <property type="project" value="UniProtKB-UniRule"/>
</dbReference>
<dbReference type="InterPro" id="IPR036775">
    <property type="entry name" value="DNA_pol_Y-fam_lit_finger_sf"/>
</dbReference>
<dbReference type="Gene3D" id="3.40.1170.60">
    <property type="match status" value="1"/>
</dbReference>
<dbReference type="GO" id="GO:0003887">
    <property type="term" value="F:DNA-directed DNA polymerase activity"/>
    <property type="evidence" value="ECO:0007669"/>
    <property type="project" value="UniProtKB-UniRule"/>
</dbReference>
<dbReference type="Gene3D" id="1.10.150.20">
    <property type="entry name" value="5' to 3' exonuclease, C-terminal subdomain"/>
    <property type="match status" value="1"/>
</dbReference>
<comment type="cofactor">
    <cofactor evidence="6">
        <name>Mg(2+)</name>
        <dbReference type="ChEBI" id="CHEBI:18420"/>
    </cofactor>
    <text evidence="6">Binds 2 magnesium ions per subunit.</text>
</comment>
<evidence type="ECO:0000256" key="2">
    <source>
        <dbReference type="ARBA" id="ARBA00022457"/>
    </source>
</evidence>
<feature type="active site" evidence="6">
    <location>
        <position position="112"/>
    </location>
</feature>
<dbReference type="Gene3D" id="3.30.1490.100">
    <property type="entry name" value="DNA polymerase, Y-family, little finger domain"/>
    <property type="match status" value="1"/>
</dbReference>
<evidence type="ECO:0000256" key="3">
    <source>
        <dbReference type="ARBA" id="ARBA00022695"/>
    </source>
</evidence>
<dbReference type="Gene3D" id="3.30.70.270">
    <property type="match status" value="1"/>
</dbReference>
<keyword evidence="2 6" id="KW-0515">Mutator protein</keyword>
<accession>A0A6N2SUB0</accession>
<feature type="domain" description="UmuC" evidence="7">
    <location>
        <begin position="11"/>
        <end position="192"/>
    </location>
</feature>
<sequence>MFEVRGLERIILHSDLNCFYASVEMLYHPEYRDKPMAVSGDPDQRHGIILTANYLAKARGVRTGEAIWQARQKCPSLVTVPPDYSRYLRFSQMARKIYGDYTDQIEPFGIDEAWLDVTATPGVGDGKALADEIRGRIWRELGITASIGVSFNKVFAKIGSDYKKPDATTLITRENYREIVWPLPVGDLLYVGPATRAKLEGKGIYTIGALAQTPPERLSSWLGKWGRMLWVFAGGLDHSPVTRMGEEAAIQSVGNSCTTPRDLESDEDVRMTLYILSDSVAARLREQGLRGRTVSLSIRDNMLASFTRQKKLPDPTCLTEEIAGEAFALFQKNYRWERGIRSIGVSVSDLSSRSEPLQLDLLGKQLRREEREALEDAMDHLRRRYGNQCVRRGVTLSDAQFAGMDPKREHVIHPVGFIPAGGKVGGGF</sequence>
<dbReference type="Pfam" id="PF11799">
    <property type="entry name" value="IMS_C"/>
    <property type="match status" value="1"/>
</dbReference>
<proteinExistence type="inferred from homology"/>
<comment type="subunit">
    <text evidence="6">Monomer.</text>
</comment>
<keyword evidence="6" id="KW-0460">Magnesium</keyword>
<dbReference type="GO" id="GO:0009432">
    <property type="term" value="P:SOS response"/>
    <property type="evidence" value="ECO:0007669"/>
    <property type="project" value="TreeGrafter"/>
</dbReference>
<keyword evidence="6" id="KW-0238">DNA-binding</keyword>
<keyword evidence="4 6" id="KW-0227">DNA damage</keyword>
<gene>
    <name evidence="8" type="primary">dinB_2</name>
    <name evidence="6" type="synonym">dinB</name>
    <name evidence="8" type="ORF">AULFYP135_01100</name>
</gene>
<dbReference type="InterPro" id="IPR043502">
    <property type="entry name" value="DNA/RNA_pol_sf"/>
</dbReference>
<dbReference type="AlphaFoldDB" id="A0A6N2SUB0"/>
<protein>
    <recommendedName>
        <fullName evidence="6">DNA polymerase IV</fullName>
        <shortName evidence="6">Pol IV</shortName>
        <ecNumber evidence="6">2.7.7.7</ecNumber>
    </recommendedName>
</protein>
<evidence type="ECO:0000256" key="5">
    <source>
        <dbReference type="ARBA" id="ARBA00022932"/>
    </source>
</evidence>
<dbReference type="EC" id="2.7.7.7" evidence="6"/>
<dbReference type="PROSITE" id="PS50173">
    <property type="entry name" value="UMUC"/>
    <property type="match status" value="1"/>
</dbReference>
<dbReference type="InterPro" id="IPR017961">
    <property type="entry name" value="DNA_pol_Y-fam_little_finger"/>
</dbReference>
<organism evidence="8">
    <name type="scientific">uncultured Anaerotruncus sp</name>
    <dbReference type="NCBI Taxonomy" id="905011"/>
    <lineage>
        <taxon>Bacteria</taxon>
        <taxon>Bacillati</taxon>
        <taxon>Bacillota</taxon>
        <taxon>Clostridia</taxon>
        <taxon>Eubacteriales</taxon>
        <taxon>Oscillospiraceae</taxon>
        <taxon>Anaerotruncus</taxon>
        <taxon>environmental samples</taxon>
    </lineage>
</organism>
<comment type="catalytic activity">
    <reaction evidence="6">
        <text>DNA(n) + a 2'-deoxyribonucleoside 5'-triphosphate = DNA(n+1) + diphosphate</text>
        <dbReference type="Rhea" id="RHEA:22508"/>
        <dbReference type="Rhea" id="RHEA-COMP:17339"/>
        <dbReference type="Rhea" id="RHEA-COMP:17340"/>
        <dbReference type="ChEBI" id="CHEBI:33019"/>
        <dbReference type="ChEBI" id="CHEBI:61560"/>
        <dbReference type="ChEBI" id="CHEBI:173112"/>
        <dbReference type="EC" id="2.7.7.7"/>
    </reaction>
</comment>
<comment type="subcellular location">
    <subcellularLocation>
        <location evidence="6">Cytoplasm</location>
    </subcellularLocation>
</comment>
<feature type="site" description="Substrate discrimination" evidence="6">
    <location>
        <position position="20"/>
    </location>
</feature>
<evidence type="ECO:0000259" key="7">
    <source>
        <dbReference type="PROSITE" id="PS50173"/>
    </source>
</evidence>
<comment type="function">
    <text evidence="6">Poorly processive, error-prone DNA polymerase involved in untargeted mutagenesis. Copies undamaged DNA at stalled replication forks, which arise in vivo from mismatched or misaligned primer ends. These misaligned primers can be extended by PolIV. Exhibits no 3'-5' exonuclease (proofreading) activity. May be involved in translesional synthesis, in conjunction with the beta clamp from PolIII.</text>
</comment>
<feature type="binding site" evidence="6">
    <location>
        <position position="15"/>
    </location>
    <ligand>
        <name>Mg(2+)</name>
        <dbReference type="ChEBI" id="CHEBI:18420"/>
    </ligand>
</feature>
<dbReference type="Pfam" id="PF00817">
    <property type="entry name" value="IMS"/>
    <property type="match status" value="1"/>
</dbReference>
<evidence type="ECO:0000256" key="4">
    <source>
        <dbReference type="ARBA" id="ARBA00022763"/>
    </source>
</evidence>
<dbReference type="GO" id="GO:0003684">
    <property type="term" value="F:damaged DNA binding"/>
    <property type="evidence" value="ECO:0007669"/>
    <property type="project" value="InterPro"/>
</dbReference>
<dbReference type="InterPro" id="IPR050116">
    <property type="entry name" value="DNA_polymerase-Y"/>
</dbReference>
<dbReference type="SUPFAM" id="SSF56672">
    <property type="entry name" value="DNA/RNA polymerases"/>
    <property type="match status" value="1"/>
</dbReference>
<dbReference type="GO" id="GO:0005829">
    <property type="term" value="C:cytosol"/>
    <property type="evidence" value="ECO:0007669"/>
    <property type="project" value="TreeGrafter"/>
</dbReference>
<evidence type="ECO:0000256" key="6">
    <source>
        <dbReference type="HAMAP-Rule" id="MF_01113"/>
    </source>
</evidence>
<name>A0A6N2SUB0_9FIRM</name>
<dbReference type="InterPro" id="IPR043128">
    <property type="entry name" value="Rev_trsase/Diguanyl_cyclase"/>
</dbReference>
<dbReference type="EMBL" id="CACRSL010000003">
    <property type="protein sequence ID" value="VYS96582.1"/>
    <property type="molecule type" value="Genomic_DNA"/>
</dbReference>
<keyword evidence="3 6" id="KW-0548">Nucleotidyltransferase</keyword>
<dbReference type="NCBIfam" id="NF002677">
    <property type="entry name" value="PRK02406.1"/>
    <property type="match status" value="1"/>
</dbReference>
<evidence type="ECO:0000313" key="8">
    <source>
        <dbReference type="EMBL" id="VYS96582.1"/>
    </source>
</evidence>
<reference evidence="8" key="1">
    <citation type="submission" date="2019-11" db="EMBL/GenBank/DDBJ databases">
        <authorList>
            <person name="Feng L."/>
        </authorList>
    </citation>
    <scope>NUCLEOTIDE SEQUENCE</scope>
    <source>
        <strain evidence="8">AundefinedLFYP135</strain>
    </source>
</reference>
<dbReference type="PANTHER" id="PTHR11076:SF35">
    <property type="entry name" value="DNA REPAIR PROTEIN HOMOLOG YOBH"/>
    <property type="match status" value="1"/>
</dbReference>
<dbReference type="InterPro" id="IPR001126">
    <property type="entry name" value="UmuC"/>
</dbReference>
<comment type="similarity">
    <text evidence="1 6">Belongs to the DNA polymerase type-Y family.</text>
</comment>